<accession>A0ABU0XH87</accession>
<dbReference type="EMBL" id="JAVFCB010000006">
    <property type="protein sequence ID" value="MDQ4214499.1"/>
    <property type="molecule type" value="Genomic_DNA"/>
</dbReference>
<keyword evidence="1" id="KW-0547">Nucleotide-binding</keyword>
<dbReference type="GO" id="GO:0051301">
    <property type="term" value="P:cell division"/>
    <property type="evidence" value="ECO:0007669"/>
    <property type="project" value="UniProtKB-KW"/>
</dbReference>
<keyword evidence="3" id="KW-0132">Cell division</keyword>
<dbReference type="InterPro" id="IPR027417">
    <property type="entry name" value="P-loop_NTPase"/>
</dbReference>
<evidence type="ECO:0000256" key="1">
    <source>
        <dbReference type="ARBA" id="ARBA00022741"/>
    </source>
</evidence>
<dbReference type="SUPFAM" id="SSF52540">
    <property type="entry name" value="P-loop containing nucleoside triphosphate hydrolases"/>
    <property type="match status" value="1"/>
</dbReference>
<keyword evidence="4" id="KW-1185">Reference proteome</keyword>
<proteinExistence type="predicted"/>
<organism evidence="3 4">
    <name type="scientific">Microbacterium capsulatum</name>
    <dbReference type="NCBI Taxonomy" id="3041921"/>
    <lineage>
        <taxon>Bacteria</taxon>
        <taxon>Bacillati</taxon>
        <taxon>Actinomycetota</taxon>
        <taxon>Actinomycetes</taxon>
        <taxon>Micrococcales</taxon>
        <taxon>Microbacteriaceae</taxon>
        <taxon>Microbacterium</taxon>
    </lineage>
</organism>
<dbReference type="Pfam" id="PF03969">
    <property type="entry name" value="AFG1_ATPase"/>
    <property type="match status" value="1"/>
</dbReference>
<name>A0ABU0XH87_9MICO</name>
<comment type="caution">
    <text evidence="3">The sequence shown here is derived from an EMBL/GenBank/DDBJ whole genome shotgun (WGS) entry which is preliminary data.</text>
</comment>
<dbReference type="RefSeq" id="WP_308489443.1">
    <property type="nucleotide sequence ID" value="NZ_JAVFCB010000006.1"/>
</dbReference>
<protein>
    <submittedName>
        <fullName evidence="3">Cell division protein ZapE</fullName>
    </submittedName>
</protein>
<dbReference type="PANTHER" id="PTHR12169:SF6">
    <property type="entry name" value="AFG1-LIKE ATPASE"/>
    <property type="match status" value="1"/>
</dbReference>
<gene>
    <name evidence="3" type="primary">zapE</name>
    <name evidence="3" type="ORF">RBR11_11310</name>
</gene>
<dbReference type="Proteomes" id="UP001230289">
    <property type="component" value="Unassembled WGS sequence"/>
</dbReference>
<evidence type="ECO:0000256" key="2">
    <source>
        <dbReference type="ARBA" id="ARBA00022840"/>
    </source>
</evidence>
<dbReference type="InterPro" id="IPR005654">
    <property type="entry name" value="ATPase_AFG1-like"/>
</dbReference>
<dbReference type="PANTHER" id="PTHR12169">
    <property type="entry name" value="ATPASE N2B"/>
    <property type="match status" value="1"/>
</dbReference>
<dbReference type="NCBIfam" id="NF040713">
    <property type="entry name" value="ZapE"/>
    <property type="match status" value="1"/>
</dbReference>
<evidence type="ECO:0000313" key="3">
    <source>
        <dbReference type="EMBL" id="MDQ4214499.1"/>
    </source>
</evidence>
<keyword evidence="3" id="KW-0131">Cell cycle</keyword>
<sequence>MQDDTTIAAHRLTVRPTRLAERLPDGIVLDAAQQSAVAVLEAPHAHGAYLWGGVGRGKSLFAETYFAALPTRRKRRVHFHDFFRDLQAALPAARAPLDHVISDLVGDARAFLFDEFHVHDVADAVYLTAVLRHLLTRDVLLIATSNDAPSQLMPGLWHERFVPAIRLIEEHLDVIPIGAGIDYRGLDAAGRPATGFASGSWILADPSPAADTVLTTGTGIPIAVREHSGDRIRASFDGLCGAPLGTLQYLWLAERTDAVLLEDVPDLATVGREPLLRFCHLIDVLHDRDVRLDVRAEALAERIRDSAVPPVSLERALSRLSLLGRSSG</sequence>
<reference evidence="3 4" key="1">
    <citation type="submission" date="2023-08" db="EMBL/GenBank/DDBJ databases">
        <title>Microbacterium sp. nov., isolated from a waste landfill.</title>
        <authorList>
            <person name="Wen W."/>
        </authorList>
    </citation>
    <scope>NUCLEOTIDE SEQUENCE [LARGE SCALE GENOMIC DNA]</scope>
    <source>
        <strain evidence="3 4">ASV81</strain>
    </source>
</reference>
<keyword evidence="2" id="KW-0067">ATP-binding</keyword>
<dbReference type="Gene3D" id="3.40.50.300">
    <property type="entry name" value="P-loop containing nucleotide triphosphate hydrolases"/>
    <property type="match status" value="1"/>
</dbReference>
<evidence type="ECO:0000313" key="4">
    <source>
        <dbReference type="Proteomes" id="UP001230289"/>
    </source>
</evidence>